<sequence>MCLSVVHSALRSFHPPAKGSGGVRPLREECAAPVATGERLVRRVHALASADGGRVVVGIAGCPGAGKSTLAGRLAARLTASGLPAVWVPMDGFHLADVELERLGRLGRKGAMDTFDAHGYLALLRRVRAETSAVVYAPSFDREIEQPIAGAIPVPPAARVVVSEGNYLLATADPWPGVRAAMTEVWYAEIDDAVRLDRLTRRHVEFGKSPEQAVRWVAEVDEPNAEAIRATRGSADLLVNPDTF</sequence>
<organism evidence="1 2">
    <name type="scientific">Nonomuraea phyllanthi</name>
    <dbReference type="NCBI Taxonomy" id="2219224"/>
    <lineage>
        <taxon>Bacteria</taxon>
        <taxon>Bacillati</taxon>
        <taxon>Actinomycetota</taxon>
        <taxon>Actinomycetes</taxon>
        <taxon>Streptosporangiales</taxon>
        <taxon>Streptosporangiaceae</taxon>
        <taxon>Nonomuraea</taxon>
    </lineage>
</organism>
<evidence type="ECO:0000313" key="2">
    <source>
        <dbReference type="Proteomes" id="UP000312512"/>
    </source>
</evidence>
<proteinExistence type="predicted"/>
<dbReference type="NCBIfam" id="NF006743">
    <property type="entry name" value="PRK09270.1-2"/>
    <property type="match status" value="1"/>
</dbReference>
<protein>
    <submittedName>
        <fullName evidence="1">Nucleoside/nucleotide kinase family protein</fullName>
    </submittedName>
</protein>
<evidence type="ECO:0000313" key="1">
    <source>
        <dbReference type="EMBL" id="KAB8191560.1"/>
    </source>
</evidence>
<dbReference type="Gene3D" id="3.40.50.300">
    <property type="entry name" value="P-loop containing nucleotide triphosphate hydrolases"/>
    <property type="match status" value="1"/>
</dbReference>
<dbReference type="SUPFAM" id="SSF52540">
    <property type="entry name" value="P-loop containing nucleoside triphosphate hydrolases"/>
    <property type="match status" value="1"/>
</dbReference>
<reference evidence="1 2" key="1">
    <citation type="submission" date="2019-10" db="EMBL/GenBank/DDBJ databases">
        <title>Nonomuraea sp. nov., isolated from Phyllanthus amarus.</title>
        <authorList>
            <person name="Klykleung N."/>
            <person name="Tanasupawat S."/>
        </authorList>
    </citation>
    <scope>NUCLEOTIDE SEQUENCE [LARGE SCALE GENOMIC DNA]</scope>
    <source>
        <strain evidence="1 2">PA1-10</strain>
    </source>
</reference>
<dbReference type="Proteomes" id="UP000312512">
    <property type="component" value="Unassembled WGS sequence"/>
</dbReference>
<dbReference type="EMBL" id="VDLX02000012">
    <property type="protein sequence ID" value="KAB8191560.1"/>
    <property type="molecule type" value="Genomic_DNA"/>
</dbReference>
<accession>A0A5C4W234</accession>
<dbReference type="Pfam" id="PF03308">
    <property type="entry name" value="MeaB"/>
    <property type="match status" value="1"/>
</dbReference>
<keyword evidence="1" id="KW-0808">Transferase</keyword>
<comment type="caution">
    <text evidence="1">The sequence shown here is derived from an EMBL/GenBank/DDBJ whole genome shotgun (WGS) entry which is preliminary data.</text>
</comment>
<keyword evidence="1" id="KW-0418">Kinase</keyword>
<keyword evidence="2" id="KW-1185">Reference proteome</keyword>
<dbReference type="InterPro" id="IPR027417">
    <property type="entry name" value="P-loop_NTPase"/>
</dbReference>
<name>A0A5C4W234_9ACTN</name>
<dbReference type="OrthoDB" id="3192509at2"/>
<gene>
    <name evidence="1" type="ORF">FH608_030385</name>
</gene>
<dbReference type="PANTHER" id="PTHR10285">
    <property type="entry name" value="URIDINE KINASE"/>
    <property type="match status" value="1"/>
</dbReference>
<dbReference type="AlphaFoldDB" id="A0A5C4W234"/>
<dbReference type="GO" id="GO:0016301">
    <property type="term" value="F:kinase activity"/>
    <property type="evidence" value="ECO:0007669"/>
    <property type="project" value="UniProtKB-KW"/>
</dbReference>